<evidence type="ECO:0000313" key="7">
    <source>
        <dbReference type="Proteomes" id="UP001326715"/>
    </source>
</evidence>
<gene>
    <name evidence="4" type="ORF">SAMN05661012_01541</name>
    <name evidence="5" type="ORF">SR876_22125</name>
</gene>
<dbReference type="Gene3D" id="3.40.50.2000">
    <property type="entry name" value="Glycogen Phosphorylase B"/>
    <property type="match status" value="2"/>
</dbReference>
<dbReference type="PANTHER" id="PTHR46401:SF2">
    <property type="entry name" value="GLYCOSYLTRANSFERASE WBBK-RELATED"/>
    <property type="match status" value="1"/>
</dbReference>
<dbReference type="CDD" id="cd03809">
    <property type="entry name" value="GT4_MtfB-like"/>
    <property type="match status" value="1"/>
</dbReference>
<evidence type="ECO:0000259" key="3">
    <source>
        <dbReference type="Pfam" id="PF13439"/>
    </source>
</evidence>
<dbReference type="GO" id="GO:0009103">
    <property type="term" value="P:lipopolysaccharide biosynthetic process"/>
    <property type="evidence" value="ECO:0007669"/>
    <property type="project" value="TreeGrafter"/>
</dbReference>
<evidence type="ECO:0000313" key="6">
    <source>
        <dbReference type="Proteomes" id="UP000183788"/>
    </source>
</evidence>
<protein>
    <submittedName>
        <fullName evidence="5">Glycosyltransferase family 1 protein</fullName>
    </submittedName>
    <submittedName>
        <fullName evidence="4">Glycosyltransferase involved in cell wall bisynthesis</fullName>
    </submittedName>
</protein>
<feature type="domain" description="Glycosyltransferase subfamily 4-like N-terminal" evidence="3">
    <location>
        <begin position="67"/>
        <end position="158"/>
    </location>
</feature>
<dbReference type="OrthoDB" id="9801609at2"/>
<accession>A0A1K1NWK3</accession>
<keyword evidence="1 4" id="KW-0808">Transferase</keyword>
<dbReference type="RefSeq" id="WP_083571418.1">
    <property type="nucleotide sequence ID" value="NZ_CP139972.1"/>
</dbReference>
<dbReference type="InterPro" id="IPR001296">
    <property type="entry name" value="Glyco_trans_1"/>
</dbReference>
<name>A0A1K1NWK3_9BACT</name>
<dbReference type="Proteomes" id="UP000183788">
    <property type="component" value="Unassembled WGS sequence"/>
</dbReference>
<organism evidence="4 6">
    <name type="scientific">Chitinophaga sancti</name>
    <dbReference type="NCBI Taxonomy" id="1004"/>
    <lineage>
        <taxon>Bacteria</taxon>
        <taxon>Pseudomonadati</taxon>
        <taxon>Bacteroidota</taxon>
        <taxon>Chitinophagia</taxon>
        <taxon>Chitinophagales</taxon>
        <taxon>Chitinophagaceae</taxon>
        <taxon>Chitinophaga</taxon>
    </lineage>
</organism>
<dbReference type="Pfam" id="PF00534">
    <property type="entry name" value="Glycos_transf_1"/>
    <property type="match status" value="1"/>
</dbReference>
<dbReference type="GO" id="GO:0016757">
    <property type="term" value="F:glycosyltransferase activity"/>
    <property type="evidence" value="ECO:0007669"/>
    <property type="project" value="InterPro"/>
</dbReference>
<dbReference type="EMBL" id="FPIZ01000004">
    <property type="protein sequence ID" value="SFW39643.1"/>
    <property type="molecule type" value="Genomic_DNA"/>
</dbReference>
<dbReference type="EMBL" id="CP140154">
    <property type="protein sequence ID" value="WQG87627.1"/>
    <property type="molecule type" value="Genomic_DNA"/>
</dbReference>
<evidence type="ECO:0000313" key="4">
    <source>
        <dbReference type="EMBL" id="SFW39643.1"/>
    </source>
</evidence>
<dbReference type="Proteomes" id="UP001326715">
    <property type="component" value="Chromosome"/>
</dbReference>
<dbReference type="Pfam" id="PF13439">
    <property type="entry name" value="Glyco_transf_4"/>
    <property type="match status" value="1"/>
</dbReference>
<sequence>MPRLLLDCEKMKYANTGLYEFCKQLGFALLKNKAANEEMVFYMPRHLQGFFGNEGTYIKKNSLHKYWMPDFKPTVWHTTFQSTRYIPQPGKTPMVLTIHDLNAIHEKQAPAKIKAILKSVQKNIDRADHVVTISQFVMDDVKTHLNLGNKKTSVVYNGGHLETFPDFDAPAYRPATPFLFSLGGVNAKKNFHVLPALLKGNDYELIIAGPIFDEQYKQQIQVKAQEHGVADRVKILGAISYPDKYWYLSHCEGFLFPSIAEGFGIPVIEAMTMGKPCFLSTKTSLPEVGGPLSYYFLDFEPGSMQEVFRNGMLDYQQKNPAEAIKAYAARFSYDNMAKGYLDIYRSLY</sequence>
<reference evidence="5 7" key="2">
    <citation type="submission" date="2023-11" db="EMBL/GenBank/DDBJ databases">
        <title>MicrobeMod: A computational toolkit for identifying prokaryotic methylation and restriction-modification with nanopore sequencing.</title>
        <authorList>
            <person name="Crits-Christoph A."/>
            <person name="Kang S.C."/>
            <person name="Lee H."/>
            <person name="Ostrov N."/>
        </authorList>
    </citation>
    <scope>NUCLEOTIDE SEQUENCE [LARGE SCALE GENOMIC DNA]</scope>
    <source>
        <strain evidence="5 7">ATCC 23090</strain>
    </source>
</reference>
<dbReference type="PANTHER" id="PTHR46401">
    <property type="entry name" value="GLYCOSYLTRANSFERASE WBBK-RELATED"/>
    <property type="match status" value="1"/>
</dbReference>
<dbReference type="AlphaFoldDB" id="A0A1K1NWK3"/>
<dbReference type="SUPFAM" id="SSF53756">
    <property type="entry name" value="UDP-Glycosyltransferase/glycogen phosphorylase"/>
    <property type="match status" value="1"/>
</dbReference>
<evidence type="ECO:0000313" key="5">
    <source>
        <dbReference type="EMBL" id="WQG87627.1"/>
    </source>
</evidence>
<dbReference type="InterPro" id="IPR028098">
    <property type="entry name" value="Glyco_trans_4-like_N"/>
</dbReference>
<keyword evidence="7" id="KW-1185">Reference proteome</keyword>
<feature type="domain" description="Glycosyl transferase family 1" evidence="2">
    <location>
        <begin position="176"/>
        <end position="288"/>
    </location>
</feature>
<dbReference type="STRING" id="1004.SAMN05661012_01541"/>
<evidence type="ECO:0000256" key="1">
    <source>
        <dbReference type="ARBA" id="ARBA00022679"/>
    </source>
</evidence>
<reference evidence="4 6" key="1">
    <citation type="submission" date="2016-11" db="EMBL/GenBank/DDBJ databases">
        <authorList>
            <person name="Jaros S."/>
            <person name="Januszkiewicz K."/>
            <person name="Wedrychowicz H."/>
        </authorList>
    </citation>
    <scope>NUCLEOTIDE SEQUENCE [LARGE SCALE GENOMIC DNA]</scope>
    <source>
        <strain evidence="4 6">DSM 784</strain>
    </source>
</reference>
<proteinExistence type="predicted"/>
<evidence type="ECO:0000259" key="2">
    <source>
        <dbReference type="Pfam" id="PF00534"/>
    </source>
</evidence>